<evidence type="ECO:0000313" key="2">
    <source>
        <dbReference type="WBParaSite" id="nRc.2.0.1.t10170-RA"/>
    </source>
</evidence>
<protein>
    <submittedName>
        <fullName evidence="2">Uncharacterized protein</fullName>
    </submittedName>
</protein>
<keyword evidence="1" id="KW-1185">Reference proteome</keyword>
<name>A0A915I7N9_ROMCU</name>
<sequence length="66" mass="7915">MTSESEATTSQKYNIKCMIRIMEFERWFETVYARPLNVLRDPRYVESGELKSAFKTEFSRPRVGRF</sequence>
<dbReference type="Proteomes" id="UP000887565">
    <property type="component" value="Unplaced"/>
</dbReference>
<dbReference type="WBParaSite" id="nRc.2.0.1.t10170-RA">
    <property type="protein sequence ID" value="nRc.2.0.1.t10170-RA"/>
    <property type="gene ID" value="nRc.2.0.1.g10170"/>
</dbReference>
<evidence type="ECO:0000313" key="1">
    <source>
        <dbReference type="Proteomes" id="UP000887565"/>
    </source>
</evidence>
<accession>A0A915I7N9</accession>
<organism evidence="1 2">
    <name type="scientific">Romanomermis culicivorax</name>
    <name type="common">Nematode worm</name>
    <dbReference type="NCBI Taxonomy" id="13658"/>
    <lineage>
        <taxon>Eukaryota</taxon>
        <taxon>Metazoa</taxon>
        <taxon>Ecdysozoa</taxon>
        <taxon>Nematoda</taxon>
        <taxon>Enoplea</taxon>
        <taxon>Dorylaimia</taxon>
        <taxon>Mermithida</taxon>
        <taxon>Mermithoidea</taxon>
        <taxon>Mermithidae</taxon>
        <taxon>Romanomermis</taxon>
    </lineage>
</organism>
<proteinExistence type="predicted"/>
<reference evidence="2" key="1">
    <citation type="submission" date="2022-11" db="UniProtKB">
        <authorList>
            <consortium name="WormBaseParasite"/>
        </authorList>
    </citation>
    <scope>IDENTIFICATION</scope>
</reference>
<dbReference type="AlphaFoldDB" id="A0A915I7N9"/>